<dbReference type="SUPFAM" id="SSF53756">
    <property type="entry name" value="UDP-Glycosyltransferase/glycogen phosphorylase"/>
    <property type="match status" value="1"/>
</dbReference>
<name>A0A4R5YCL5_KOCRO</name>
<keyword evidence="2 5" id="KW-0808">Transferase</keyword>
<evidence type="ECO:0000256" key="2">
    <source>
        <dbReference type="ARBA" id="ARBA00022679"/>
    </source>
</evidence>
<protein>
    <submittedName>
        <fullName evidence="5">Glycosyltransferase</fullName>
    </submittedName>
</protein>
<dbReference type="InterPro" id="IPR050194">
    <property type="entry name" value="Glycosyltransferase_grp1"/>
</dbReference>
<evidence type="ECO:0000259" key="4">
    <source>
        <dbReference type="Pfam" id="PF13579"/>
    </source>
</evidence>
<accession>A0A4R5YCL5</accession>
<dbReference type="GO" id="GO:0016757">
    <property type="term" value="F:glycosyltransferase activity"/>
    <property type="evidence" value="ECO:0007669"/>
    <property type="project" value="UniProtKB-KW"/>
</dbReference>
<dbReference type="InterPro" id="IPR028098">
    <property type="entry name" value="Glyco_trans_4-like_N"/>
</dbReference>
<dbReference type="AlphaFoldDB" id="A0A4R5YCL5"/>
<evidence type="ECO:0000259" key="3">
    <source>
        <dbReference type="Pfam" id="PF00534"/>
    </source>
</evidence>
<dbReference type="EMBL" id="SMZT01000004">
    <property type="protein sequence ID" value="TDL42434.1"/>
    <property type="molecule type" value="Genomic_DNA"/>
</dbReference>
<keyword evidence="1" id="KW-0328">Glycosyltransferase</keyword>
<dbReference type="Pfam" id="PF13579">
    <property type="entry name" value="Glyco_trans_4_4"/>
    <property type="match status" value="1"/>
</dbReference>
<feature type="domain" description="Glycosyl transferase family 1" evidence="3">
    <location>
        <begin position="187"/>
        <end position="350"/>
    </location>
</feature>
<evidence type="ECO:0000313" key="6">
    <source>
        <dbReference type="Proteomes" id="UP000295163"/>
    </source>
</evidence>
<proteinExistence type="predicted"/>
<comment type="caution">
    <text evidence="5">The sequence shown here is derived from an EMBL/GenBank/DDBJ whole genome shotgun (WGS) entry which is preliminary data.</text>
</comment>
<organism evidence="5 6">
    <name type="scientific">Kocuria rosea</name>
    <name type="common">Deinococcus erythromyxa</name>
    <name type="synonym">Micrococcus rubens</name>
    <dbReference type="NCBI Taxonomy" id="1275"/>
    <lineage>
        <taxon>Bacteria</taxon>
        <taxon>Bacillati</taxon>
        <taxon>Actinomycetota</taxon>
        <taxon>Actinomycetes</taxon>
        <taxon>Micrococcales</taxon>
        <taxon>Micrococcaceae</taxon>
        <taxon>Kocuria</taxon>
    </lineage>
</organism>
<dbReference type="InterPro" id="IPR001296">
    <property type="entry name" value="Glyco_trans_1"/>
</dbReference>
<sequence length="382" mass="41969">MRVVHIATLVSSDGAYGGPVRVATNLAKALDARGHETELWAGVKGYPRGTRVFDGARVRLFPARLLMPRLGFATSTARGILRAVIAERRSIDMLHIHLARDLVTLPAALLAKALSIPYVVQTHGMITPKSSPWARVFDLALTRPALRGASTVLYLTPHERSQLQQTDGRLTRLERLVNGIDTETGHRPVPAENSKQCEVLFMARLHPRKRPVLFVRSARELLSRGRQARFRVVGPDEGEGPSMLEEIEASGRLGQIIYEGPIPPEQTGERLARCDVYVLPSVDEPYPMSVIEAMAQGKPVVITDSCGIARQVEAAGAGLVVNSDQDTLTDAIDLLLRDGESRRRMGRRARALVEQDFDIGAVSERLCRIYSEARGAEKGVEL</sequence>
<dbReference type="GO" id="GO:1901137">
    <property type="term" value="P:carbohydrate derivative biosynthetic process"/>
    <property type="evidence" value="ECO:0007669"/>
    <property type="project" value="UniProtKB-ARBA"/>
</dbReference>
<dbReference type="PANTHER" id="PTHR45947:SF14">
    <property type="entry name" value="SLL1723 PROTEIN"/>
    <property type="match status" value="1"/>
</dbReference>
<feature type="domain" description="Glycosyltransferase subfamily 4-like N-terminal" evidence="4">
    <location>
        <begin position="17"/>
        <end position="179"/>
    </location>
</feature>
<evidence type="ECO:0000313" key="5">
    <source>
        <dbReference type="EMBL" id="TDL42434.1"/>
    </source>
</evidence>
<dbReference type="Proteomes" id="UP000295163">
    <property type="component" value="Unassembled WGS sequence"/>
</dbReference>
<evidence type="ECO:0000256" key="1">
    <source>
        <dbReference type="ARBA" id="ARBA00022676"/>
    </source>
</evidence>
<reference evidence="5 6" key="1">
    <citation type="submission" date="2019-03" db="EMBL/GenBank/DDBJ databases">
        <title>Genome Sequencing and Assembly of Various Microbes Isolated from Partially Reclaimed Soil and Acid Mine Drainage (AMD) Site.</title>
        <authorList>
            <person name="Steinbock B."/>
            <person name="Bechtold R."/>
            <person name="Sevigny J.L."/>
            <person name="Thomas D."/>
            <person name="Cuthill L.R."/>
            <person name="Aveiro Johannsen E.J."/>
            <person name="Thomas K."/>
            <person name="Ghosh A."/>
        </authorList>
    </citation>
    <scope>NUCLEOTIDE SEQUENCE [LARGE SCALE GENOMIC DNA]</scope>
    <source>
        <strain evidence="5 6">S-A3</strain>
    </source>
</reference>
<gene>
    <name evidence="5" type="ORF">E2R59_10830</name>
</gene>
<dbReference type="Gene3D" id="3.40.50.2000">
    <property type="entry name" value="Glycogen Phosphorylase B"/>
    <property type="match status" value="2"/>
</dbReference>
<dbReference type="PANTHER" id="PTHR45947">
    <property type="entry name" value="SULFOQUINOVOSYL TRANSFERASE SQD2"/>
    <property type="match status" value="1"/>
</dbReference>
<dbReference type="Pfam" id="PF00534">
    <property type="entry name" value="Glycos_transf_1"/>
    <property type="match status" value="1"/>
</dbReference>